<dbReference type="PANTHER" id="PTHR23196:SF32">
    <property type="entry name" value="BRCT DOMAIN-CONTAINING DNA REPAIR PROTEIN"/>
    <property type="match status" value="1"/>
</dbReference>
<name>A0AAN9P3R6_CLITE</name>
<feature type="domain" description="BRCT" evidence="5">
    <location>
        <begin position="763"/>
        <end position="826"/>
    </location>
</feature>
<dbReference type="SUPFAM" id="SSF52113">
    <property type="entry name" value="BRCT domain"/>
    <property type="match status" value="1"/>
</dbReference>
<evidence type="ECO:0000256" key="1">
    <source>
        <dbReference type="ARBA" id="ARBA00004123"/>
    </source>
</evidence>
<feature type="compositionally biased region" description="Low complexity" evidence="4">
    <location>
        <begin position="407"/>
        <end position="421"/>
    </location>
</feature>
<dbReference type="InterPro" id="IPR051579">
    <property type="entry name" value="DDR_Transcriptional_Reg"/>
</dbReference>
<feature type="compositionally biased region" description="Low complexity" evidence="4">
    <location>
        <begin position="1"/>
        <end position="16"/>
    </location>
</feature>
<dbReference type="Gene3D" id="3.40.50.10190">
    <property type="entry name" value="BRCT domain"/>
    <property type="match status" value="2"/>
</dbReference>
<evidence type="ECO:0000313" key="7">
    <source>
        <dbReference type="Proteomes" id="UP001359559"/>
    </source>
</evidence>
<dbReference type="InterPro" id="IPR036420">
    <property type="entry name" value="BRCT_dom_sf"/>
</dbReference>
<keyword evidence="2" id="KW-0227">DNA damage</keyword>
<keyword evidence="3" id="KW-0539">Nucleus</keyword>
<organism evidence="6 7">
    <name type="scientific">Clitoria ternatea</name>
    <name type="common">Butterfly pea</name>
    <dbReference type="NCBI Taxonomy" id="43366"/>
    <lineage>
        <taxon>Eukaryota</taxon>
        <taxon>Viridiplantae</taxon>
        <taxon>Streptophyta</taxon>
        <taxon>Embryophyta</taxon>
        <taxon>Tracheophyta</taxon>
        <taxon>Spermatophyta</taxon>
        <taxon>Magnoliopsida</taxon>
        <taxon>eudicotyledons</taxon>
        <taxon>Gunneridae</taxon>
        <taxon>Pentapetalae</taxon>
        <taxon>rosids</taxon>
        <taxon>fabids</taxon>
        <taxon>Fabales</taxon>
        <taxon>Fabaceae</taxon>
        <taxon>Papilionoideae</taxon>
        <taxon>50 kb inversion clade</taxon>
        <taxon>NPAAA clade</taxon>
        <taxon>indigoferoid/millettioid clade</taxon>
        <taxon>Phaseoleae</taxon>
        <taxon>Clitoria</taxon>
    </lineage>
</organism>
<evidence type="ECO:0000313" key="6">
    <source>
        <dbReference type="EMBL" id="KAK7284702.1"/>
    </source>
</evidence>
<dbReference type="InterPro" id="IPR001357">
    <property type="entry name" value="BRCT_dom"/>
</dbReference>
<sequence length="966" mass="108776">MAKGSSSHSLPLSSSPIGDKVEYANEDDSSGNTELFEDTLVLDNNPFSETEVQSLNIDTELVEDSDLAENMATGSMCELQQEVVLDSEDDRDEVTVDKGFLEDETSFRLKAHSMLFQKKWHKPSCEPEDPNVSTFEKAPSGDKGASVDAESFDDNNHLHLPARLNHIHSPEPGGSTEAALGFVDQYLSSNKEDFFQEIHCRKTTREKSPHVMNSMGPLNLAKKIKTRTQNEEKEHFKWVDIEQNDNKAGMFGKAIEASSNFGRYKRTYVRRRQKNGGHLQSQINCNSSNRCAEKLGQGPQMVTENNNSLKELDVQSSPGRDVNVHSSATYIEDMSGIGLGTQIAAEAMEALAFMPPSGFHFNDAYQPMNVSDDSLSNLTENEAHLNFFSYQQDADLHSIRVKTNEKSASSSRFSKETSSSSCKLIDNQEPNLVSRKMKKMMKSKSTIEGQFESSMSLEEFCSLGEYTSFQSAAKEPKSQNSESRWARTKDQPSHHSERNNNVKEKGIIRHKRKGNNLVADPVKLGVRIKHAKLPINSCVVARSSQLNHHAQVSPRLSATRSFPRIYSWVYPKRPRGKRKVANLDALTVLCTDEKESNVFSTRSQEDQDHMNKFCFPHTTPLCNASYVDDGRCLIQGNSALPDSAGNAIKSENLHNMPPLLVAHVEISSNKSIAQLRSDISAEVATNEGTQISNANHKYTVHRKKPCDKNLPKSSLLKELIRLGVPESMSDIMWKDLRHRRDMTDVRVLFSQHLDDSIIKQQKKILARLNIFVASCSMEATHFIADKFTRTKNMLETMALGKLVVTHLWIESCGQANCFIDEKNYILRDMKKEKEIGFSMPVSLARARQNPLLKGKRVYITPHTKPDKEVVASLVTAVQGQVVDESQVCANKNDNILDDLLILSCEDDYAICHHFLRRGIAVYSSELVLNGIVIQKLELERHQLFLNQITRNNSSTRNRFGKIYRRR</sequence>
<evidence type="ECO:0000256" key="3">
    <source>
        <dbReference type="ARBA" id="ARBA00023242"/>
    </source>
</evidence>
<keyword evidence="7" id="KW-1185">Reference proteome</keyword>
<gene>
    <name evidence="6" type="ORF">RJT34_19453</name>
</gene>
<accession>A0AAN9P3R6</accession>
<dbReference type="PANTHER" id="PTHR23196">
    <property type="entry name" value="PAX TRANSCRIPTION ACTIVATION DOMAIN INTERACTING PROTEIN"/>
    <property type="match status" value="1"/>
</dbReference>
<dbReference type="Pfam" id="PF16589">
    <property type="entry name" value="BRCT_2"/>
    <property type="match status" value="1"/>
</dbReference>
<evidence type="ECO:0000259" key="5">
    <source>
        <dbReference type="PROSITE" id="PS50172"/>
    </source>
</evidence>
<feature type="region of interest" description="Disordered" evidence="4">
    <location>
        <begin position="1"/>
        <end position="32"/>
    </location>
</feature>
<evidence type="ECO:0000256" key="4">
    <source>
        <dbReference type="SAM" id="MobiDB-lite"/>
    </source>
</evidence>
<protein>
    <recommendedName>
        <fullName evidence="5">BRCT domain-containing protein</fullName>
    </recommendedName>
</protein>
<dbReference type="CDD" id="cd17744">
    <property type="entry name" value="BRCT_MDC1_rpt1"/>
    <property type="match status" value="1"/>
</dbReference>
<evidence type="ECO:0000256" key="2">
    <source>
        <dbReference type="ARBA" id="ARBA00022763"/>
    </source>
</evidence>
<comment type="subcellular location">
    <subcellularLocation>
        <location evidence="1">Nucleus</location>
    </subcellularLocation>
</comment>
<dbReference type="CDD" id="cd18432">
    <property type="entry name" value="BRCT_PAXIP1_rpt6_like"/>
    <property type="match status" value="1"/>
</dbReference>
<feature type="compositionally biased region" description="Basic and acidic residues" evidence="4">
    <location>
        <begin position="484"/>
        <end position="507"/>
    </location>
</feature>
<reference evidence="6 7" key="1">
    <citation type="submission" date="2024-01" db="EMBL/GenBank/DDBJ databases">
        <title>The genomes of 5 underutilized Papilionoideae crops provide insights into root nodulation and disease resistance.</title>
        <authorList>
            <person name="Yuan L."/>
        </authorList>
    </citation>
    <scope>NUCLEOTIDE SEQUENCE [LARGE SCALE GENOMIC DNA]</scope>
    <source>
        <strain evidence="6">LY-2023</strain>
        <tissue evidence="6">Leaf</tissue>
    </source>
</reference>
<feature type="region of interest" description="Disordered" evidence="4">
    <location>
        <begin position="471"/>
        <end position="514"/>
    </location>
</feature>
<comment type="caution">
    <text evidence="6">The sequence shown here is derived from an EMBL/GenBank/DDBJ whole genome shotgun (WGS) entry which is preliminary data.</text>
</comment>
<feature type="region of interest" description="Disordered" evidence="4">
    <location>
        <begin position="121"/>
        <end position="148"/>
    </location>
</feature>
<dbReference type="AlphaFoldDB" id="A0AAN9P3R6"/>
<proteinExistence type="predicted"/>
<dbReference type="Proteomes" id="UP001359559">
    <property type="component" value="Unassembled WGS sequence"/>
</dbReference>
<dbReference type="GO" id="GO:0006974">
    <property type="term" value="P:DNA damage response"/>
    <property type="evidence" value="ECO:0007669"/>
    <property type="project" value="UniProtKB-KW"/>
</dbReference>
<dbReference type="PROSITE" id="PS50172">
    <property type="entry name" value="BRCT"/>
    <property type="match status" value="1"/>
</dbReference>
<feature type="region of interest" description="Disordered" evidence="4">
    <location>
        <begin position="403"/>
        <end position="434"/>
    </location>
</feature>
<dbReference type="EMBL" id="JAYKXN010000005">
    <property type="protein sequence ID" value="KAK7284702.1"/>
    <property type="molecule type" value="Genomic_DNA"/>
</dbReference>
<dbReference type="Pfam" id="PF16770">
    <property type="entry name" value="RTT107_BRCT_5"/>
    <property type="match status" value="1"/>
</dbReference>
<dbReference type="GO" id="GO:0005634">
    <property type="term" value="C:nucleus"/>
    <property type="evidence" value="ECO:0007669"/>
    <property type="project" value="UniProtKB-SubCell"/>
</dbReference>